<evidence type="ECO:0000256" key="2">
    <source>
        <dbReference type="ARBA" id="ARBA00022448"/>
    </source>
</evidence>
<feature type="transmembrane region" description="Helical" evidence="8">
    <location>
        <begin position="360"/>
        <end position="384"/>
    </location>
</feature>
<evidence type="ECO:0000256" key="6">
    <source>
        <dbReference type="ARBA" id="ARBA00022989"/>
    </source>
</evidence>
<organism evidence="9 10">
    <name type="scientific">Bordetella genomosp. 9</name>
    <dbReference type="NCBI Taxonomy" id="1416803"/>
    <lineage>
        <taxon>Bacteria</taxon>
        <taxon>Pseudomonadati</taxon>
        <taxon>Pseudomonadota</taxon>
        <taxon>Betaproteobacteria</taxon>
        <taxon>Burkholderiales</taxon>
        <taxon>Alcaligenaceae</taxon>
        <taxon>Bordetella</taxon>
    </lineage>
</organism>
<comment type="subcellular location">
    <subcellularLocation>
        <location evidence="1">Cell inner membrane</location>
        <topology evidence="1">Multi-pass membrane protein</topology>
    </subcellularLocation>
</comment>
<dbReference type="Gene3D" id="3.30.70.1440">
    <property type="entry name" value="Multidrug efflux transporter AcrB pore domain"/>
    <property type="match status" value="1"/>
</dbReference>
<gene>
    <name evidence="9" type="ORF">CAL26_24300</name>
</gene>
<protein>
    <submittedName>
        <fullName evidence="9">Multidrug transporter subunit MdtC</fullName>
    </submittedName>
</protein>
<evidence type="ECO:0000313" key="9">
    <source>
        <dbReference type="EMBL" id="OZI20605.1"/>
    </source>
</evidence>
<dbReference type="EMBL" id="NEVJ01000003">
    <property type="protein sequence ID" value="OZI20605.1"/>
    <property type="molecule type" value="Genomic_DNA"/>
</dbReference>
<feature type="transmembrane region" description="Helical" evidence="8">
    <location>
        <begin position="1006"/>
        <end position="1032"/>
    </location>
</feature>
<feature type="transmembrane region" description="Helical" evidence="8">
    <location>
        <begin position="928"/>
        <end position="954"/>
    </location>
</feature>
<dbReference type="Proteomes" id="UP000216857">
    <property type="component" value="Unassembled WGS sequence"/>
</dbReference>
<dbReference type="FunFam" id="3.30.70.1430:FF:000001">
    <property type="entry name" value="Efflux pump membrane transporter"/>
    <property type="match status" value="1"/>
</dbReference>
<dbReference type="SUPFAM" id="SSF82866">
    <property type="entry name" value="Multidrug efflux transporter AcrB transmembrane domain"/>
    <property type="match status" value="2"/>
</dbReference>
<dbReference type="SUPFAM" id="SSF82714">
    <property type="entry name" value="Multidrug efflux transporter AcrB TolC docking domain, DN and DC subdomains"/>
    <property type="match status" value="2"/>
</dbReference>
<proteinExistence type="predicted"/>
<comment type="caution">
    <text evidence="9">The sequence shown here is derived from an EMBL/GenBank/DDBJ whole genome shotgun (WGS) entry which is preliminary data.</text>
</comment>
<evidence type="ECO:0000256" key="3">
    <source>
        <dbReference type="ARBA" id="ARBA00022475"/>
    </source>
</evidence>
<dbReference type="FunFam" id="1.20.1640.10:FF:000001">
    <property type="entry name" value="Efflux pump membrane transporter"/>
    <property type="match status" value="1"/>
</dbReference>
<feature type="transmembrane region" description="Helical" evidence="8">
    <location>
        <begin position="975"/>
        <end position="994"/>
    </location>
</feature>
<dbReference type="OrthoDB" id="9042683at2"/>
<dbReference type="Gene3D" id="3.30.2090.10">
    <property type="entry name" value="Multidrug efflux transporter AcrB TolC docking domain, DN and DC subdomains"/>
    <property type="match status" value="2"/>
</dbReference>
<feature type="transmembrane region" description="Helical" evidence="8">
    <location>
        <begin position="336"/>
        <end position="353"/>
    </location>
</feature>
<dbReference type="AlphaFoldDB" id="A0A261R6G0"/>
<dbReference type="Gene3D" id="3.30.70.1320">
    <property type="entry name" value="Multidrug efflux transporter AcrB pore domain like"/>
    <property type="match status" value="1"/>
</dbReference>
<evidence type="ECO:0000256" key="1">
    <source>
        <dbReference type="ARBA" id="ARBA00004429"/>
    </source>
</evidence>
<accession>A0A261R6G0</accession>
<dbReference type="STRING" id="1416803.CAL13_18590"/>
<dbReference type="PANTHER" id="PTHR32063:SF34">
    <property type="entry name" value="MULTIDRUG RESISTANCE PROTEIN MDTC"/>
    <property type="match status" value="1"/>
</dbReference>
<dbReference type="InterPro" id="IPR001036">
    <property type="entry name" value="Acrflvin-R"/>
</dbReference>
<feature type="transmembrane region" description="Helical" evidence="8">
    <location>
        <begin position="878"/>
        <end position="895"/>
    </location>
</feature>
<keyword evidence="6 8" id="KW-1133">Transmembrane helix</keyword>
<keyword evidence="7 8" id="KW-0472">Membrane</keyword>
<dbReference type="GO" id="GO:0042910">
    <property type="term" value="F:xenobiotic transmembrane transporter activity"/>
    <property type="evidence" value="ECO:0007669"/>
    <property type="project" value="TreeGrafter"/>
</dbReference>
<keyword evidence="2" id="KW-0813">Transport</keyword>
<dbReference type="PRINTS" id="PR00702">
    <property type="entry name" value="ACRIFLAVINRP"/>
</dbReference>
<feature type="transmembrane region" description="Helical" evidence="8">
    <location>
        <begin position="463"/>
        <end position="481"/>
    </location>
</feature>
<keyword evidence="3" id="KW-1003">Cell membrane</keyword>
<dbReference type="GO" id="GO:0005886">
    <property type="term" value="C:plasma membrane"/>
    <property type="evidence" value="ECO:0007669"/>
    <property type="project" value="UniProtKB-SubCell"/>
</dbReference>
<evidence type="ECO:0000313" key="10">
    <source>
        <dbReference type="Proteomes" id="UP000216857"/>
    </source>
</evidence>
<sequence>MILSAPFIVRPVATTLLALAVVLAGTLAFRLLPVAPLPEVDIPTISVTASLPGASPETMASSVATPLERALGAIAGVTEMTSSSTQGSTRITLQFDLSRDIDGAARDVQAAINASRTLLPSGLKSNPTYRKANPSAAPIMTLALTSSTHTQGELYDLASTIVAQKLSQVNGVGDVTVGGSSLPAVRVEVLPGALTSRGVSLDDVRTALSNANANRPKGFIENGEYQWTIMASDQLSKAAQYRPLIVAWRDGAPVRLSDVATVEDSVEDLFQTGFYNERKAILLIVRREAAANIIKVVDDLREELPQLQAQMPGDVEIRVAQDRSPSIRASLHEAELTLAIAVGLVMIVVLVFLRRVRAALIPSVAVPVSLIGTFSIMYLCGYTLNTISLMALIVATGFVVDDAIVVLENIMRYIEKGMPPVRAAMRGAREVGFTVLSMSLSLVAVFIPILLMGGVVGRFFREFAVTLSASILVSLVTSLTLTPMMCGKLLRAERPEGERDGAAGEDGERRPGRVRALLTRMGQWSERGFQRLSDGYARSLGWTLNHGPLVMVVLLLTVCLNVYLYVIVPKGFFPNQDTGQLLGFFRVDQGTSFQATVPKLEYMRKVVLSDPAVQSMTGYAGGRGGSNSSFMQIQLKPLSERGVSAEVVIERLRGRLQSIPGARMFLVAQQDIRIGGRASSTGSYDYALMASDLSMLRTWMPRVQQALATLPELVDVDTDVEDKGQQVNLVIDREAATRLGVSMSDISAVLNNSFSQRQVSVMYGPLNQYHVILGVPQSFAQDAQSLRKVDVVTSTGARVPLASFASFEVGSAPLSVQHQGLFVADTISFSLAPGVSLGQASEAIDNAVARIGLPTDQIQASFQGTAAAAQQTQQQQPLLILAALVTMYIVLGILYESFVHPFTILSTLPSAGIGALLALMVMRSQFTVIALIGVFLLIGIVKKNAIMMVDFALAAERGQGLMPREAIFQACVTRFRPIMMTTLAAIMGAIPLVVATGTGAEIRQPLGITIVGGLVVSQVLTLYTTPVVYLYLDRLRHWARRRRAARAVAPSTDYS</sequence>
<name>A0A261R6G0_9BORD</name>
<feature type="transmembrane region" description="Helical" evidence="8">
    <location>
        <begin position="548"/>
        <end position="568"/>
    </location>
</feature>
<evidence type="ECO:0000256" key="5">
    <source>
        <dbReference type="ARBA" id="ARBA00022692"/>
    </source>
</evidence>
<keyword evidence="5 8" id="KW-0812">Transmembrane</keyword>
<dbReference type="SUPFAM" id="SSF82693">
    <property type="entry name" value="Multidrug efflux transporter AcrB pore domain, PN1, PN2, PC1 and PC2 subdomains"/>
    <property type="match status" value="4"/>
</dbReference>
<reference evidence="9" key="1">
    <citation type="submission" date="2017-05" db="EMBL/GenBank/DDBJ databases">
        <title>Complete and WGS of Bordetella genogroups.</title>
        <authorList>
            <person name="Spilker T."/>
            <person name="Lipuma J."/>
        </authorList>
    </citation>
    <scope>NUCLEOTIDE SEQUENCE</scope>
    <source>
        <strain evidence="9">AU21707</strain>
    </source>
</reference>
<dbReference type="Gene3D" id="1.20.1640.10">
    <property type="entry name" value="Multidrug efflux transporter AcrB transmembrane domain"/>
    <property type="match status" value="2"/>
</dbReference>
<dbReference type="InterPro" id="IPR027463">
    <property type="entry name" value="AcrB_DN_DC_subdom"/>
</dbReference>
<evidence type="ECO:0000256" key="7">
    <source>
        <dbReference type="ARBA" id="ARBA00023136"/>
    </source>
</evidence>
<dbReference type="PANTHER" id="PTHR32063">
    <property type="match status" value="1"/>
</dbReference>
<keyword evidence="10" id="KW-1185">Reference proteome</keyword>
<keyword evidence="4" id="KW-0997">Cell inner membrane</keyword>
<dbReference type="RefSeq" id="WP_094849189.1">
    <property type="nucleotide sequence ID" value="NZ_NEVJ01000003.1"/>
</dbReference>
<evidence type="ECO:0000256" key="8">
    <source>
        <dbReference type="SAM" id="Phobius"/>
    </source>
</evidence>
<evidence type="ECO:0000256" key="4">
    <source>
        <dbReference type="ARBA" id="ARBA00022519"/>
    </source>
</evidence>
<dbReference type="Gene3D" id="3.30.70.1430">
    <property type="entry name" value="Multidrug efflux transporter AcrB pore domain"/>
    <property type="match status" value="2"/>
</dbReference>
<feature type="transmembrane region" description="Helical" evidence="8">
    <location>
        <begin position="431"/>
        <end position="451"/>
    </location>
</feature>
<dbReference type="Pfam" id="PF00873">
    <property type="entry name" value="ACR_tran"/>
    <property type="match status" value="1"/>
</dbReference>